<dbReference type="Gene3D" id="3.40.50.1220">
    <property type="entry name" value="TPP-binding domain"/>
    <property type="match status" value="1"/>
</dbReference>
<keyword evidence="4 6" id="KW-0274">FAD</keyword>
<dbReference type="SUPFAM" id="SSF52467">
    <property type="entry name" value="DHS-like NAD/FAD-binding domain"/>
    <property type="match status" value="1"/>
</dbReference>
<dbReference type="EMBL" id="HF563609">
    <property type="protein sequence ID" value="CDI41023.1"/>
    <property type="molecule type" value="Genomic_DNA"/>
</dbReference>
<dbReference type="PIRSF" id="PIRSF000089">
    <property type="entry name" value="Electra_flavoP_a"/>
    <property type="match status" value="1"/>
</dbReference>
<dbReference type="GO" id="GO:0009055">
    <property type="term" value="F:electron transfer activity"/>
    <property type="evidence" value="ECO:0007669"/>
    <property type="project" value="InterPro"/>
</dbReference>
<gene>
    <name evidence="8" type="primary">etfA</name>
    <name evidence="8" type="ordered locus">TEPIRE1_2533</name>
</gene>
<dbReference type="KEGG" id="tae:TepiRe1_2533"/>
<feature type="binding site" evidence="6">
    <location>
        <position position="219"/>
    </location>
    <ligand>
        <name>FAD</name>
        <dbReference type="ChEBI" id="CHEBI:57692"/>
    </ligand>
</feature>
<reference evidence="9" key="1">
    <citation type="journal article" date="2013" name="Genome Announc.">
        <title>First genome sequence of a syntrophic acetate-oxidizing bacterium, Tepidanaerobacter acetatoxydans strain Re1.</title>
        <authorList>
            <person name="Manzoor S."/>
            <person name="Bongcam-Rudloff E."/>
            <person name="Schnurer A."/>
            <person name="Muller B."/>
        </authorList>
    </citation>
    <scope>NUCLEOTIDE SEQUENCE [LARGE SCALE GENOMIC DNA]</scope>
    <source>
        <strain evidence="9">Re1</strain>
    </source>
</reference>
<dbReference type="InterPro" id="IPR014731">
    <property type="entry name" value="ETF_asu_C"/>
</dbReference>
<dbReference type="Gene3D" id="3.40.50.620">
    <property type="entry name" value="HUPs"/>
    <property type="match status" value="1"/>
</dbReference>
<dbReference type="GO" id="GO:0050660">
    <property type="term" value="F:flavin adenine dinucleotide binding"/>
    <property type="evidence" value="ECO:0007669"/>
    <property type="project" value="InterPro"/>
</dbReference>
<keyword evidence="5" id="KW-0249">Electron transport</keyword>
<dbReference type="CDD" id="cd01715">
    <property type="entry name" value="ETF_alpha"/>
    <property type="match status" value="1"/>
</dbReference>
<dbReference type="eggNOG" id="COG2025">
    <property type="taxonomic scope" value="Bacteria"/>
</dbReference>
<dbReference type="PANTHER" id="PTHR43153:SF1">
    <property type="entry name" value="ELECTRON TRANSFER FLAVOPROTEIN SUBUNIT ALPHA, MITOCHONDRIAL"/>
    <property type="match status" value="1"/>
</dbReference>
<feature type="binding site" evidence="6">
    <location>
        <begin position="275"/>
        <end position="282"/>
    </location>
    <ligand>
        <name>FAD</name>
        <dbReference type="ChEBI" id="CHEBI:57692"/>
    </ligand>
</feature>
<dbReference type="Proteomes" id="UP000010802">
    <property type="component" value="Chromosome"/>
</dbReference>
<evidence type="ECO:0000256" key="3">
    <source>
        <dbReference type="ARBA" id="ARBA00022630"/>
    </source>
</evidence>
<dbReference type="PROSITE" id="PS00696">
    <property type="entry name" value="ETF_ALPHA"/>
    <property type="match status" value="1"/>
</dbReference>
<dbReference type="PANTHER" id="PTHR43153">
    <property type="entry name" value="ELECTRON TRANSFER FLAVOPROTEIN ALPHA"/>
    <property type="match status" value="1"/>
</dbReference>
<keyword evidence="3" id="KW-0285">Flavoprotein</keyword>
<dbReference type="Pfam" id="PF00766">
    <property type="entry name" value="ETF_alpha"/>
    <property type="match status" value="1"/>
</dbReference>
<sequence length="333" mass="36325">MDLKEIWIYAEARGGRVNEVAHELLTRALDLKEKLDNSIVSAVLIGHKIPDEDKHELIQRGADKVYYVDSPKLKDFLVEPYSKVLTQLVKKYTPEIIIAPATTQGRTLMPYTAVRLRTGLTADCTGLDIDEEGNLLQTRPAIGGNIMATIKTATRPQMATVRPHSTRPAPIDEHRQGEIVNVDIQLTQEDLPTARLDFIKDETQGGTIQDADVVVSGGRGIGKAENFKIVYKLAKLLGGAVGGSRDVVDRGWIGYPHQVGLSGKTVNPKLYIALGISGAIQHLAGMQTSDTIIAVNKDPDAQIFRVSDLGIVADVTELVPALIERLEVAKNEI</sequence>
<evidence type="ECO:0000256" key="5">
    <source>
        <dbReference type="ARBA" id="ARBA00022982"/>
    </source>
</evidence>
<dbReference type="InterPro" id="IPR018206">
    <property type="entry name" value="ETF_asu_C_CS"/>
</dbReference>
<keyword evidence="9" id="KW-1185">Reference proteome</keyword>
<dbReference type="InterPro" id="IPR033947">
    <property type="entry name" value="ETF_alpha_N"/>
</dbReference>
<evidence type="ECO:0000259" key="7">
    <source>
        <dbReference type="SMART" id="SM00893"/>
    </source>
</evidence>
<evidence type="ECO:0000256" key="6">
    <source>
        <dbReference type="PIRSR" id="PIRSR000089-1"/>
    </source>
</evidence>
<feature type="binding site" evidence="6">
    <location>
        <begin position="244"/>
        <end position="245"/>
    </location>
    <ligand>
        <name>FAD</name>
        <dbReference type="ChEBI" id="CHEBI:57692"/>
    </ligand>
</feature>
<keyword evidence="2" id="KW-0813">Transport</keyword>
<name>U4Q9M1_TEPAE</name>
<dbReference type="InterPro" id="IPR029035">
    <property type="entry name" value="DHS-like_NAD/FAD-binding_dom"/>
</dbReference>
<dbReference type="GO" id="GO:0033539">
    <property type="term" value="P:fatty acid beta-oxidation using acyl-CoA dehydrogenase"/>
    <property type="evidence" value="ECO:0007669"/>
    <property type="project" value="TreeGrafter"/>
</dbReference>
<comment type="cofactor">
    <cofactor evidence="6">
        <name>FAD</name>
        <dbReference type="ChEBI" id="CHEBI:57692"/>
    </cofactor>
    <text evidence="6">Binds 1 FAD per dimer.</text>
</comment>
<dbReference type="AlphaFoldDB" id="U4Q9M1"/>
<organism evidence="8 9">
    <name type="scientific">Tepidanaerobacter acetatoxydans (strain DSM 21804 / JCM 16047 / Re1)</name>
    <dbReference type="NCBI Taxonomy" id="1209989"/>
    <lineage>
        <taxon>Bacteria</taxon>
        <taxon>Bacillati</taxon>
        <taxon>Bacillota</taxon>
        <taxon>Clostridia</taxon>
        <taxon>Thermosediminibacterales</taxon>
        <taxon>Tepidanaerobacteraceae</taxon>
        <taxon>Tepidanaerobacter</taxon>
    </lineage>
</organism>
<dbReference type="InterPro" id="IPR014730">
    <property type="entry name" value="ETF_a/b_N"/>
</dbReference>
<evidence type="ECO:0000256" key="2">
    <source>
        <dbReference type="ARBA" id="ARBA00022448"/>
    </source>
</evidence>
<feature type="binding site" evidence="6">
    <location>
        <begin position="258"/>
        <end position="262"/>
    </location>
    <ligand>
        <name>FAD</name>
        <dbReference type="ChEBI" id="CHEBI:57692"/>
    </ligand>
</feature>
<evidence type="ECO:0000256" key="4">
    <source>
        <dbReference type="ARBA" id="ARBA00022827"/>
    </source>
</evidence>
<dbReference type="InterPro" id="IPR014729">
    <property type="entry name" value="Rossmann-like_a/b/a_fold"/>
</dbReference>
<dbReference type="Pfam" id="PF01012">
    <property type="entry name" value="ETF"/>
    <property type="match status" value="1"/>
</dbReference>
<evidence type="ECO:0000313" key="9">
    <source>
        <dbReference type="Proteomes" id="UP000010802"/>
    </source>
</evidence>
<comment type="similarity">
    <text evidence="1">Belongs to the ETF alpha-subunit/FixB family.</text>
</comment>
<proteinExistence type="inferred from homology"/>
<dbReference type="SMART" id="SM00893">
    <property type="entry name" value="ETF"/>
    <property type="match status" value="1"/>
</dbReference>
<evidence type="ECO:0000313" key="8">
    <source>
        <dbReference type="EMBL" id="CDI41023.1"/>
    </source>
</evidence>
<feature type="domain" description="Electron transfer flavoprotein alpha/beta-subunit N-terminal" evidence="7">
    <location>
        <begin position="6"/>
        <end position="195"/>
    </location>
</feature>
<dbReference type="STRING" id="1209989.TepRe1_2357"/>
<evidence type="ECO:0000256" key="1">
    <source>
        <dbReference type="ARBA" id="ARBA00005817"/>
    </source>
</evidence>
<dbReference type="HOGENOM" id="CLU_034178_1_1_9"/>
<dbReference type="SUPFAM" id="SSF52402">
    <property type="entry name" value="Adenine nucleotide alpha hydrolases-like"/>
    <property type="match status" value="1"/>
</dbReference>
<accession>U4Q9M1</accession>
<protein>
    <submittedName>
        <fullName evidence="8">Electron transfer flavoprotein subunit alpha</fullName>
    </submittedName>
</protein>
<dbReference type="InterPro" id="IPR001308">
    <property type="entry name" value="ETF_a/FixB"/>
</dbReference>
<feature type="binding site" evidence="6">
    <location>
        <position position="296"/>
    </location>
    <ligand>
        <name>FAD</name>
        <dbReference type="ChEBI" id="CHEBI:57692"/>
    </ligand>
</feature>